<accession>A0A225AUD2</accession>
<sequence length="209" mass="22521">MSGSSARPAKTMSSRLLTMKFMQRAAASAADEPETPSPKRQRLSSSSRAESTPNSDLEAVNAALAAEEQKRAEAVARQAAEAGETNWVLDFSANPAAAAPSSQPMIVAADSLDAENQAMAYGGRTSYGNFQRKNRQPSVHVNDDETSVDADQQPLEAMTEKQRRKAKRNKEEPRLDKLTSLSGGRSSSMDVRGHGHGKKHGKPGKKRSK</sequence>
<dbReference type="AlphaFoldDB" id="A0A225AUD2"/>
<evidence type="ECO:0000313" key="3">
    <source>
        <dbReference type="Proteomes" id="UP000214365"/>
    </source>
</evidence>
<gene>
    <name evidence="2" type="ORF">UA08_00481</name>
</gene>
<comment type="caution">
    <text evidence="2">The sequence shown here is derived from an EMBL/GenBank/DDBJ whole genome shotgun (WGS) entry which is preliminary data.</text>
</comment>
<feature type="compositionally biased region" description="Polar residues" evidence="1">
    <location>
        <begin position="1"/>
        <end position="16"/>
    </location>
</feature>
<organism evidence="2 3">
    <name type="scientific">Talaromyces atroroseus</name>
    <dbReference type="NCBI Taxonomy" id="1441469"/>
    <lineage>
        <taxon>Eukaryota</taxon>
        <taxon>Fungi</taxon>
        <taxon>Dikarya</taxon>
        <taxon>Ascomycota</taxon>
        <taxon>Pezizomycotina</taxon>
        <taxon>Eurotiomycetes</taxon>
        <taxon>Eurotiomycetidae</taxon>
        <taxon>Eurotiales</taxon>
        <taxon>Trichocomaceae</taxon>
        <taxon>Talaromyces</taxon>
        <taxon>Talaromyces sect. Trachyspermi</taxon>
    </lineage>
</organism>
<dbReference type="EMBL" id="LFMY01000001">
    <property type="protein sequence ID" value="OKL64540.1"/>
    <property type="molecule type" value="Genomic_DNA"/>
</dbReference>
<feature type="compositionally biased region" description="Basic residues" evidence="1">
    <location>
        <begin position="194"/>
        <end position="209"/>
    </location>
</feature>
<proteinExistence type="predicted"/>
<feature type="compositionally biased region" description="Polar residues" evidence="1">
    <location>
        <begin position="179"/>
        <end position="189"/>
    </location>
</feature>
<protein>
    <submittedName>
        <fullName evidence="2">Uncharacterized protein</fullName>
    </submittedName>
</protein>
<evidence type="ECO:0000256" key="1">
    <source>
        <dbReference type="SAM" id="MobiDB-lite"/>
    </source>
</evidence>
<feature type="region of interest" description="Disordered" evidence="1">
    <location>
        <begin position="1"/>
        <end position="58"/>
    </location>
</feature>
<dbReference type="STRING" id="1441469.A0A225AUD2"/>
<name>A0A225AUD2_TALAT</name>
<dbReference type="RefSeq" id="XP_020124661.1">
    <property type="nucleotide sequence ID" value="XM_020260292.1"/>
</dbReference>
<reference evidence="2 3" key="1">
    <citation type="submission" date="2015-06" db="EMBL/GenBank/DDBJ databases">
        <title>Talaromyces atroroseus IBT 11181 draft genome.</title>
        <authorList>
            <person name="Rasmussen K.B."/>
            <person name="Rasmussen S."/>
            <person name="Petersen B."/>
            <person name="Sicheritz-Ponten T."/>
            <person name="Mortensen U.H."/>
            <person name="Thrane U."/>
        </authorList>
    </citation>
    <scope>NUCLEOTIDE SEQUENCE [LARGE SCALE GENOMIC DNA]</scope>
    <source>
        <strain evidence="2 3">IBT 11181</strain>
    </source>
</reference>
<dbReference type="OrthoDB" id="427960at2759"/>
<feature type="region of interest" description="Disordered" evidence="1">
    <location>
        <begin position="123"/>
        <end position="209"/>
    </location>
</feature>
<dbReference type="GeneID" id="31000236"/>
<dbReference type="Proteomes" id="UP000214365">
    <property type="component" value="Unassembled WGS sequence"/>
</dbReference>
<feature type="compositionally biased region" description="Polar residues" evidence="1">
    <location>
        <begin position="43"/>
        <end position="55"/>
    </location>
</feature>
<evidence type="ECO:0000313" key="2">
    <source>
        <dbReference type="EMBL" id="OKL64540.1"/>
    </source>
</evidence>
<feature type="compositionally biased region" description="Polar residues" evidence="1">
    <location>
        <begin position="126"/>
        <end position="139"/>
    </location>
</feature>
<keyword evidence="3" id="KW-1185">Reference proteome</keyword>